<name>A0ABN9XY12_9DINO</name>
<dbReference type="EMBL" id="CAUYUJ010021503">
    <property type="protein sequence ID" value="CAK0905043.1"/>
    <property type="molecule type" value="Genomic_DNA"/>
</dbReference>
<keyword evidence="3" id="KW-1185">Reference proteome</keyword>
<comment type="caution">
    <text evidence="2">The sequence shown here is derived from an EMBL/GenBank/DDBJ whole genome shotgun (WGS) entry which is preliminary data.</text>
</comment>
<evidence type="ECO:0000256" key="1">
    <source>
        <dbReference type="SAM" id="MobiDB-lite"/>
    </source>
</evidence>
<proteinExistence type="predicted"/>
<protein>
    <submittedName>
        <fullName evidence="2">Uncharacterized protein</fullName>
    </submittedName>
</protein>
<feature type="region of interest" description="Disordered" evidence="1">
    <location>
        <begin position="74"/>
        <end position="101"/>
    </location>
</feature>
<reference evidence="2" key="1">
    <citation type="submission" date="2023-10" db="EMBL/GenBank/DDBJ databases">
        <authorList>
            <person name="Chen Y."/>
            <person name="Shah S."/>
            <person name="Dougan E. K."/>
            <person name="Thang M."/>
            <person name="Chan C."/>
        </authorList>
    </citation>
    <scope>NUCLEOTIDE SEQUENCE [LARGE SCALE GENOMIC DNA]</scope>
</reference>
<evidence type="ECO:0000313" key="2">
    <source>
        <dbReference type="EMBL" id="CAK0905043.1"/>
    </source>
</evidence>
<organism evidence="2 3">
    <name type="scientific">Prorocentrum cordatum</name>
    <dbReference type="NCBI Taxonomy" id="2364126"/>
    <lineage>
        <taxon>Eukaryota</taxon>
        <taxon>Sar</taxon>
        <taxon>Alveolata</taxon>
        <taxon>Dinophyceae</taxon>
        <taxon>Prorocentrales</taxon>
        <taxon>Prorocentraceae</taxon>
        <taxon>Prorocentrum</taxon>
    </lineage>
</organism>
<sequence length="184" mass="18816">MPGFRADAPTGTGGLRAGDRVAVRGLLARPDLNGATGRLHGWNVETSRWNVVTDAGLGLSLSALHLEACGGGAAGGPGGGAARGREADGGAPAGAPVPASAPSCPGLRERFHGFIWPSSSTAASVSAFLERPPRRAGAKARLAAGPREVARGMRPDRRQSARRAAMGSWRGMEGRASCIATWRM</sequence>
<dbReference type="Proteomes" id="UP001189429">
    <property type="component" value="Unassembled WGS sequence"/>
</dbReference>
<accession>A0ABN9XY12</accession>
<gene>
    <name evidence="2" type="ORF">PCOR1329_LOCUS80896</name>
</gene>
<evidence type="ECO:0000313" key="3">
    <source>
        <dbReference type="Proteomes" id="UP001189429"/>
    </source>
</evidence>
<feature type="compositionally biased region" description="Low complexity" evidence="1">
    <location>
        <begin position="89"/>
        <end position="101"/>
    </location>
</feature>